<reference evidence="3" key="2">
    <citation type="submission" date="2009-11" db="EMBL/GenBank/DDBJ databases">
        <title>The Genome Sequence of Allomyces macrogynus strain ATCC 38327.</title>
        <authorList>
            <consortium name="The Broad Institute Genome Sequencing Platform"/>
            <person name="Russ C."/>
            <person name="Cuomo C."/>
            <person name="Shea T."/>
            <person name="Young S.K."/>
            <person name="Zeng Q."/>
            <person name="Koehrsen M."/>
            <person name="Haas B."/>
            <person name="Borodovsky M."/>
            <person name="Guigo R."/>
            <person name="Alvarado L."/>
            <person name="Berlin A."/>
            <person name="Borenstein D."/>
            <person name="Chen Z."/>
            <person name="Engels R."/>
            <person name="Freedman E."/>
            <person name="Gellesch M."/>
            <person name="Goldberg J."/>
            <person name="Griggs A."/>
            <person name="Gujja S."/>
            <person name="Heiman D."/>
            <person name="Hepburn T."/>
            <person name="Howarth C."/>
            <person name="Jen D."/>
            <person name="Larson L."/>
            <person name="Lewis B."/>
            <person name="Mehta T."/>
            <person name="Park D."/>
            <person name="Pearson M."/>
            <person name="Roberts A."/>
            <person name="Saif S."/>
            <person name="Shenoy N."/>
            <person name="Sisk P."/>
            <person name="Stolte C."/>
            <person name="Sykes S."/>
            <person name="Walk T."/>
            <person name="White J."/>
            <person name="Yandava C."/>
            <person name="Burger G."/>
            <person name="Gray M.W."/>
            <person name="Holland P.W.H."/>
            <person name="King N."/>
            <person name="Lang F.B.F."/>
            <person name="Roger A.J."/>
            <person name="Ruiz-Trillo I."/>
            <person name="Lander E."/>
            <person name="Nusbaum C."/>
        </authorList>
    </citation>
    <scope>NUCLEOTIDE SEQUENCE [LARGE SCALE GENOMIC DNA]</scope>
    <source>
        <strain evidence="3">ATCC 38327</strain>
    </source>
</reference>
<name>A0A0L0T6R1_ALLM3</name>
<dbReference type="AlphaFoldDB" id="A0A0L0T6R1"/>
<accession>A0A0L0T6R1</accession>
<dbReference type="InterPro" id="IPR029058">
    <property type="entry name" value="AB_hydrolase_fold"/>
</dbReference>
<keyword evidence="3" id="KW-1185">Reference proteome</keyword>
<protein>
    <recommendedName>
        <fullName evidence="4">AB hydrolase-1 domain-containing protein</fullName>
    </recommendedName>
</protein>
<dbReference type="Gene3D" id="3.40.50.1820">
    <property type="entry name" value="alpha/beta hydrolase"/>
    <property type="match status" value="1"/>
</dbReference>
<dbReference type="STRING" id="578462.A0A0L0T6R1"/>
<evidence type="ECO:0000256" key="1">
    <source>
        <dbReference type="ARBA" id="ARBA00022801"/>
    </source>
</evidence>
<dbReference type="SUPFAM" id="SSF53474">
    <property type="entry name" value="alpha/beta-Hydrolases"/>
    <property type="match status" value="1"/>
</dbReference>
<dbReference type="Proteomes" id="UP000054350">
    <property type="component" value="Unassembled WGS sequence"/>
</dbReference>
<sequence>MTARAAPAVSSASRALSTTTLPTTTSLPAHIWHIPATSPSPSHHLLVIPGFLTSSRTSTKIMHLARSAHPSTSFLTLDHYGTFAHHGHLWSGTRRPGRAPTDITLHRWTHDVASAVDAVGWEGGDLTVVGISLGFALATRLVPRWTERFDRVHLVGVGGAVVDPSRSLRAKCAPTADGWYRMRSKYAESGEFAVPAAFLENGPREGAEFYPIEGRVEWPWNVDVTCVHGVRDVDVPFERAEMEWDTVWGVESVRVVKVEDGDHQLSREQDLEVLEKVVLGAVGEEVK</sequence>
<dbReference type="PANTHER" id="PTHR16138:SF7">
    <property type="entry name" value="PALMITOYL-PROTEIN THIOESTERASE ABHD10, MITOCHONDRIAL"/>
    <property type="match status" value="1"/>
</dbReference>
<proteinExistence type="predicted"/>
<dbReference type="GO" id="GO:0004553">
    <property type="term" value="F:hydrolase activity, hydrolyzing O-glycosyl compounds"/>
    <property type="evidence" value="ECO:0007669"/>
    <property type="project" value="TreeGrafter"/>
</dbReference>
<dbReference type="VEuPathDB" id="FungiDB:AMAG_14565"/>
<evidence type="ECO:0000313" key="3">
    <source>
        <dbReference type="Proteomes" id="UP000054350"/>
    </source>
</evidence>
<reference evidence="2 3" key="1">
    <citation type="submission" date="2009-11" db="EMBL/GenBank/DDBJ databases">
        <title>Annotation of Allomyces macrogynus ATCC 38327.</title>
        <authorList>
            <consortium name="The Broad Institute Genome Sequencing Platform"/>
            <person name="Russ C."/>
            <person name="Cuomo C."/>
            <person name="Burger G."/>
            <person name="Gray M.W."/>
            <person name="Holland P.W.H."/>
            <person name="King N."/>
            <person name="Lang F.B.F."/>
            <person name="Roger A.J."/>
            <person name="Ruiz-Trillo I."/>
            <person name="Young S.K."/>
            <person name="Zeng Q."/>
            <person name="Gargeya S."/>
            <person name="Fitzgerald M."/>
            <person name="Haas B."/>
            <person name="Abouelleil A."/>
            <person name="Alvarado L."/>
            <person name="Arachchi H.M."/>
            <person name="Berlin A."/>
            <person name="Chapman S.B."/>
            <person name="Gearin G."/>
            <person name="Goldberg J."/>
            <person name="Griggs A."/>
            <person name="Gujja S."/>
            <person name="Hansen M."/>
            <person name="Heiman D."/>
            <person name="Howarth C."/>
            <person name="Larimer J."/>
            <person name="Lui A."/>
            <person name="MacDonald P.J.P."/>
            <person name="McCowen C."/>
            <person name="Montmayeur A."/>
            <person name="Murphy C."/>
            <person name="Neiman D."/>
            <person name="Pearson M."/>
            <person name="Priest M."/>
            <person name="Roberts A."/>
            <person name="Saif S."/>
            <person name="Shea T."/>
            <person name="Sisk P."/>
            <person name="Stolte C."/>
            <person name="Sykes S."/>
            <person name="Wortman J."/>
            <person name="Nusbaum C."/>
            <person name="Birren B."/>
        </authorList>
    </citation>
    <scope>NUCLEOTIDE SEQUENCE [LARGE SCALE GENOMIC DNA]</scope>
    <source>
        <strain evidence="2 3">ATCC 38327</strain>
    </source>
</reference>
<dbReference type="OrthoDB" id="408373at2759"/>
<dbReference type="InterPro" id="IPR052382">
    <property type="entry name" value="ABHD10_acyl-thioesterase"/>
</dbReference>
<keyword evidence="1" id="KW-0378">Hydrolase</keyword>
<organism evidence="2 3">
    <name type="scientific">Allomyces macrogynus (strain ATCC 38327)</name>
    <name type="common">Allomyces javanicus var. macrogynus</name>
    <dbReference type="NCBI Taxonomy" id="578462"/>
    <lineage>
        <taxon>Eukaryota</taxon>
        <taxon>Fungi</taxon>
        <taxon>Fungi incertae sedis</taxon>
        <taxon>Blastocladiomycota</taxon>
        <taxon>Blastocladiomycetes</taxon>
        <taxon>Blastocladiales</taxon>
        <taxon>Blastocladiaceae</taxon>
        <taxon>Allomyces</taxon>
    </lineage>
</organism>
<dbReference type="EMBL" id="GG745366">
    <property type="protein sequence ID" value="KNE70435.1"/>
    <property type="molecule type" value="Genomic_DNA"/>
</dbReference>
<dbReference type="PANTHER" id="PTHR16138">
    <property type="entry name" value="MYCOPHENOLIC ACID ACYL-GLUCURONIDE ESTERASE, MITOCHONDRIAL"/>
    <property type="match status" value="1"/>
</dbReference>
<gene>
    <name evidence="2" type="ORF">AMAG_14565</name>
</gene>
<evidence type="ECO:0008006" key="4">
    <source>
        <dbReference type="Google" id="ProtNLM"/>
    </source>
</evidence>
<evidence type="ECO:0000313" key="2">
    <source>
        <dbReference type="EMBL" id="KNE70435.1"/>
    </source>
</evidence>